<comment type="caution">
    <text evidence="2">The sequence shown here is derived from an EMBL/GenBank/DDBJ whole genome shotgun (WGS) entry which is preliminary data.</text>
</comment>
<feature type="region of interest" description="Disordered" evidence="1">
    <location>
        <begin position="322"/>
        <end position="370"/>
    </location>
</feature>
<feature type="compositionally biased region" description="Polar residues" evidence="1">
    <location>
        <begin position="265"/>
        <end position="275"/>
    </location>
</feature>
<accession>A0AAV8YR74</accession>
<evidence type="ECO:0000313" key="2">
    <source>
        <dbReference type="EMBL" id="KAJ8953858.1"/>
    </source>
</evidence>
<evidence type="ECO:0000313" key="3">
    <source>
        <dbReference type="Proteomes" id="UP001162156"/>
    </source>
</evidence>
<dbReference type="EMBL" id="JANEYF010001949">
    <property type="protein sequence ID" value="KAJ8953858.1"/>
    <property type="molecule type" value="Genomic_DNA"/>
</dbReference>
<dbReference type="AlphaFoldDB" id="A0AAV8YR74"/>
<evidence type="ECO:0000256" key="1">
    <source>
        <dbReference type="SAM" id="MobiDB-lite"/>
    </source>
</evidence>
<name>A0AAV8YR74_9CUCU</name>
<reference evidence="2" key="1">
    <citation type="journal article" date="2023" name="Insect Mol. Biol.">
        <title>Genome sequencing provides insights into the evolution of gene families encoding plant cell wall-degrading enzymes in longhorned beetles.</title>
        <authorList>
            <person name="Shin N.R."/>
            <person name="Okamura Y."/>
            <person name="Kirsch R."/>
            <person name="Pauchet Y."/>
        </authorList>
    </citation>
    <scope>NUCLEOTIDE SEQUENCE</scope>
    <source>
        <strain evidence="2">RBIC_L_NR</strain>
    </source>
</reference>
<proteinExistence type="predicted"/>
<feature type="compositionally biased region" description="Acidic residues" evidence="1">
    <location>
        <begin position="160"/>
        <end position="190"/>
    </location>
</feature>
<gene>
    <name evidence="2" type="ORF">NQ314_007198</name>
</gene>
<feature type="compositionally biased region" description="Basic and acidic residues" evidence="1">
    <location>
        <begin position="191"/>
        <end position="250"/>
    </location>
</feature>
<feature type="region of interest" description="Disordered" evidence="1">
    <location>
        <begin position="134"/>
        <end position="279"/>
    </location>
</feature>
<keyword evidence="3" id="KW-1185">Reference proteome</keyword>
<organism evidence="2 3">
    <name type="scientific">Rhamnusium bicolor</name>
    <dbReference type="NCBI Taxonomy" id="1586634"/>
    <lineage>
        <taxon>Eukaryota</taxon>
        <taxon>Metazoa</taxon>
        <taxon>Ecdysozoa</taxon>
        <taxon>Arthropoda</taxon>
        <taxon>Hexapoda</taxon>
        <taxon>Insecta</taxon>
        <taxon>Pterygota</taxon>
        <taxon>Neoptera</taxon>
        <taxon>Endopterygota</taxon>
        <taxon>Coleoptera</taxon>
        <taxon>Polyphaga</taxon>
        <taxon>Cucujiformia</taxon>
        <taxon>Chrysomeloidea</taxon>
        <taxon>Cerambycidae</taxon>
        <taxon>Lepturinae</taxon>
        <taxon>Rhagiini</taxon>
        <taxon>Rhamnusium</taxon>
    </lineage>
</organism>
<feature type="compositionally biased region" description="Basic and acidic residues" evidence="1">
    <location>
        <begin position="134"/>
        <end position="147"/>
    </location>
</feature>
<dbReference type="Proteomes" id="UP001162156">
    <property type="component" value="Unassembled WGS sequence"/>
</dbReference>
<protein>
    <submittedName>
        <fullName evidence="2">Uncharacterized protein</fullName>
    </submittedName>
</protein>
<sequence>MMSSMTVYFYLLAEDGTVTPDQDTVETFLQRNRPTNVQIMKFKTEKQGIDITVDNVTYMPDAISEAPAAVKIAVTNSTGVITNEASTPVIATSSSVGMTAGVPSSTVTTVPALVAETTSVTTPVTSKTRAKIIKTESKAVPRPERTKPTKPKPKIVKEVVEEESDEDFNDEDFDFDIDDDENDSDFDFEEELKAEQTPKRVKIKESKESKEVKQEIPKVDTNVEKVQRKLWRRPPDQKPEQPEAKPPEKKPPKKKRKVGGKEPTTPITPEASSPTKPGKITKAVWIVKLLKKLKKKNTQTTNILTIKVREDELVWEIRKSKRKSIEEKPNKTDLSRLDKHSQELKKSEKPAVKYPETVESSEGGEEIPGAEDIRSIIDERGYKVVYN</sequence>
<feature type="compositionally biased region" description="Basic and acidic residues" evidence="1">
    <location>
        <begin position="322"/>
        <end position="351"/>
    </location>
</feature>